<feature type="transmembrane region" description="Helical" evidence="1">
    <location>
        <begin position="85"/>
        <end position="108"/>
    </location>
</feature>
<accession>A0A2P7S8L0</accession>
<name>A0A2P7S8L0_9HYPH</name>
<gene>
    <name evidence="2" type="ORF">C7I84_15170</name>
</gene>
<protein>
    <submittedName>
        <fullName evidence="2">GNAT family acetyltransferase</fullName>
    </submittedName>
</protein>
<dbReference type="Proteomes" id="UP000241229">
    <property type="component" value="Unassembled WGS sequence"/>
</dbReference>
<dbReference type="EMBL" id="PXYK01000013">
    <property type="protein sequence ID" value="PSJ58807.1"/>
    <property type="molecule type" value="Genomic_DNA"/>
</dbReference>
<evidence type="ECO:0000256" key="1">
    <source>
        <dbReference type="SAM" id="Phobius"/>
    </source>
</evidence>
<sequence>MFAAAAALLVALAMALIGYAAYQLVKALMNANQTLASGDFGYIVIDAVGYVVIAIAILDVTKHIFDEEVRDWRNRDREFLPRASFHKFISIISIAVFLEGLVLVFKVSQDDIRLLLYPVLLLFVAVAMMIGLAVSQRLAGRHCDGDGGR</sequence>
<organism evidence="2 3">
    <name type="scientific">Kumtagia ephedrae</name>
    <dbReference type="NCBI Taxonomy" id="2116701"/>
    <lineage>
        <taxon>Bacteria</taxon>
        <taxon>Pseudomonadati</taxon>
        <taxon>Pseudomonadota</taxon>
        <taxon>Alphaproteobacteria</taxon>
        <taxon>Hyphomicrobiales</taxon>
        <taxon>Phyllobacteriaceae</taxon>
        <taxon>Kumtagia</taxon>
    </lineage>
</organism>
<keyword evidence="3" id="KW-1185">Reference proteome</keyword>
<comment type="caution">
    <text evidence="2">The sequence shown here is derived from an EMBL/GenBank/DDBJ whole genome shotgun (WGS) entry which is preliminary data.</text>
</comment>
<feature type="transmembrane region" description="Helical" evidence="1">
    <location>
        <begin position="40"/>
        <end position="65"/>
    </location>
</feature>
<keyword evidence="1" id="KW-0472">Membrane</keyword>
<feature type="transmembrane region" description="Helical" evidence="1">
    <location>
        <begin position="114"/>
        <end position="134"/>
    </location>
</feature>
<dbReference type="GO" id="GO:0016740">
    <property type="term" value="F:transferase activity"/>
    <property type="evidence" value="ECO:0007669"/>
    <property type="project" value="UniProtKB-KW"/>
</dbReference>
<reference evidence="2 3" key="1">
    <citation type="submission" date="2018-03" db="EMBL/GenBank/DDBJ databases">
        <title>The draft genome of Mesorhizobium sp. 6GN-30.</title>
        <authorList>
            <person name="Liu L."/>
            <person name="Li L."/>
            <person name="Wang T."/>
            <person name="Zhang X."/>
            <person name="Liang L."/>
        </authorList>
    </citation>
    <scope>NUCLEOTIDE SEQUENCE [LARGE SCALE GENOMIC DNA]</scope>
    <source>
        <strain evidence="2 3">6GN30</strain>
    </source>
</reference>
<keyword evidence="1" id="KW-0812">Transmembrane</keyword>
<dbReference type="AlphaFoldDB" id="A0A2P7S8L0"/>
<proteinExistence type="predicted"/>
<keyword evidence="1" id="KW-1133">Transmembrane helix</keyword>
<evidence type="ECO:0000313" key="2">
    <source>
        <dbReference type="EMBL" id="PSJ58807.1"/>
    </source>
</evidence>
<evidence type="ECO:0000313" key="3">
    <source>
        <dbReference type="Proteomes" id="UP000241229"/>
    </source>
</evidence>
<keyword evidence="2" id="KW-0808">Transferase</keyword>